<dbReference type="EMBL" id="CP003746">
    <property type="protein sequence ID" value="AFU99489.1"/>
    <property type="molecule type" value="Genomic_DNA"/>
</dbReference>
<dbReference type="PROSITE" id="PS51819">
    <property type="entry name" value="VOC"/>
    <property type="match status" value="1"/>
</dbReference>
<dbReference type="KEGG" id="saga:M5M_11560"/>
<dbReference type="PANTHER" id="PTHR33993">
    <property type="entry name" value="GLYOXALASE-RELATED"/>
    <property type="match status" value="1"/>
</dbReference>
<proteinExistence type="predicted"/>
<dbReference type="Proteomes" id="UP000000466">
    <property type="component" value="Chromosome"/>
</dbReference>
<dbReference type="Pfam" id="PF00903">
    <property type="entry name" value="Glyoxalase"/>
    <property type="match status" value="1"/>
</dbReference>
<dbReference type="OrthoDB" id="9792323at2"/>
<gene>
    <name evidence="2" type="ordered locus">M5M_11560</name>
</gene>
<evidence type="ECO:0000313" key="2">
    <source>
        <dbReference type="EMBL" id="AFU99489.1"/>
    </source>
</evidence>
<evidence type="ECO:0000313" key="3">
    <source>
        <dbReference type="Proteomes" id="UP000000466"/>
    </source>
</evidence>
<sequence length="119" mass="13223">MAQTHHSLDYMEWPAADLAATRAFFEQAFGWRFTDYGPDYVAFDRRGVDGGFFRAEAKSLTQHGAALAVLYSENLEATLATVEQCGGTICKAIFSFPGGRRFHFLEPSGNEFAVWSDKA</sequence>
<dbReference type="InterPro" id="IPR029068">
    <property type="entry name" value="Glyas_Bleomycin-R_OHBP_Dase"/>
</dbReference>
<dbReference type="HOGENOM" id="CLU_127592_1_0_6"/>
<dbReference type="CDD" id="cd07247">
    <property type="entry name" value="SgaA_N_like"/>
    <property type="match status" value="1"/>
</dbReference>
<dbReference type="SUPFAM" id="SSF54593">
    <property type="entry name" value="Glyoxalase/Bleomycin resistance protein/Dihydroxybiphenyl dioxygenase"/>
    <property type="match status" value="1"/>
</dbReference>
<dbReference type="Gene3D" id="3.10.180.10">
    <property type="entry name" value="2,3-Dihydroxybiphenyl 1,2-Dioxygenase, domain 1"/>
    <property type="match status" value="1"/>
</dbReference>
<dbReference type="STRING" id="1117647.M5M_11560"/>
<dbReference type="InterPro" id="IPR004360">
    <property type="entry name" value="Glyas_Fos-R_dOase_dom"/>
</dbReference>
<dbReference type="PANTHER" id="PTHR33993:SF1">
    <property type="entry name" value="GLYOXALASE FAMILY PROTEIN"/>
    <property type="match status" value="1"/>
</dbReference>
<dbReference type="InterPro" id="IPR052164">
    <property type="entry name" value="Anthracycline_SecMetBiosynth"/>
</dbReference>
<feature type="domain" description="VOC" evidence="1">
    <location>
        <begin position="7"/>
        <end position="117"/>
    </location>
</feature>
<dbReference type="AlphaFoldDB" id="K4KK04"/>
<accession>K4KK04</accession>
<evidence type="ECO:0000259" key="1">
    <source>
        <dbReference type="PROSITE" id="PS51819"/>
    </source>
</evidence>
<keyword evidence="3" id="KW-1185">Reference proteome</keyword>
<protein>
    <recommendedName>
        <fullName evidence="1">VOC domain-containing protein</fullName>
    </recommendedName>
</protein>
<name>K4KK04_SIMAS</name>
<organism evidence="2 3">
    <name type="scientific">Simiduia agarivorans (strain DSM 21679 / JCM 13881 / BCRC 17597 / SA1)</name>
    <dbReference type="NCBI Taxonomy" id="1117647"/>
    <lineage>
        <taxon>Bacteria</taxon>
        <taxon>Pseudomonadati</taxon>
        <taxon>Pseudomonadota</taxon>
        <taxon>Gammaproteobacteria</taxon>
        <taxon>Cellvibrionales</taxon>
        <taxon>Cellvibrionaceae</taxon>
        <taxon>Simiduia</taxon>
    </lineage>
</organism>
<dbReference type="RefSeq" id="WP_015047653.1">
    <property type="nucleotide sequence ID" value="NC_018868.3"/>
</dbReference>
<dbReference type="InterPro" id="IPR037523">
    <property type="entry name" value="VOC_core"/>
</dbReference>
<reference evidence="2 3" key="1">
    <citation type="journal article" date="2013" name="Genome Announc.">
        <title>Complete genome sequence of Simiduia agarivorans SA1(T), a marine bacterium able to degrade a variety of polysaccharides.</title>
        <authorList>
            <person name="Lin S.Y."/>
            <person name="Shieh W.Y."/>
            <person name="Chen J.S."/>
            <person name="Tang S.L."/>
        </authorList>
    </citation>
    <scope>NUCLEOTIDE SEQUENCE [LARGE SCALE GENOMIC DNA]</scope>
    <source>
        <strain evidence="3">DSM 21679 / JCM 13881 / BCRC 17597 / SA1</strain>
    </source>
</reference>
<dbReference type="eggNOG" id="COG3324">
    <property type="taxonomic scope" value="Bacteria"/>
</dbReference>